<evidence type="ECO:0000313" key="1">
    <source>
        <dbReference type="EMBL" id="KKK85089.1"/>
    </source>
</evidence>
<dbReference type="EMBL" id="LAZR01051471">
    <property type="protein sequence ID" value="KKK85089.1"/>
    <property type="molecule type" value="Genomic_DNA"/>
</dbReference>
<accession>A0A0F9B386</accession>
<organism evidence="1">
    <name type="scientific">marine sediment metagenome</name>
    <dbReference type="NCBI Taxonomy" id="412755"/>
    <lineage>
        <taxon>unclassified sequences</taxon>
        <taxon>metagenomes</taxon>
        <taxon>ecological metagenomes</taxon>
    </lineage>
</organism>
<reference evidence="1" key="1">
    <citation type="journal article" date="2015" name="Nature">
        <title>Complex archaea that bridge the gap between prokaryotes and eukaryotes.</title>
        <authorList>
            <person name="Spang A."/>
            <person name="Saw J.H."/>
            <person name="Jorgensen S.L."/>
            <person name="Zaremba-Niedzwiedzka K."/>
            <person name="Martijn J."/>
            <person name="Lind A.E."/>
            <person name="van Eijk R."/>
            <person name="Schleper C."/>
            <person name="Guy L."/>
            <person name="Ettema T.J."/>
        </authorList>
    </citation>
    <scope>NUCLEOTIDE SEQUENCE</scope>
</reference>
<proteinExistence type="predicted"/>
<gene>
    <name evidence="1" type="ORF">LCGC14_2776790</name>
</gene>
<protein>
    <submittedName>
        <fullName evidence="1">Uncharacterized protein</fullName>
    </submittedName>
</protein>
<name>A0A0F9B386_9ZZZZ</name>
<dbReference type="AlphaFoldDB" id="A0A0F9B386"/>
<sequence length="129" mass="14250">MAKFFATLIDEVQSDLGDDTTTYTDPIVTIQLEKAIKTVSDYKPHVMMHSFDLESRTGSDTAGTTDKLTDSSGQFVSTDVDKVIYNTADNTWAIVTAFDDANTLSISKDIMEEVRLTRCLIRVAGTISR</sequence>
<comment type="caution">
    <text evidence="1">The sequence shown here is derived from an EMBL/GenBank/DDBJ whole genome shotgun (WGS) entry which is preliminary data.</text>
</comment>